<dbReference type="Gene3D" id="1.10.10.10">
    <property type="entry name" value="Winged helix-like DNA-binding domain superfamily/Winged helix DNA-binding domain"/>
    <property type="match status" value="1"/>
</dbReference>
<dbReference type="Proteomes" id="UP000078542">
    <property type="component" value="Unassembled WGS sequence"/>
</dbReference>
<organism evidence="2 3">
    <name type="scientific">Cyphomyrmex costatus</name>
    <dbReference type="NCBI Taxonomy" id="456900"/>
    <lineage>
        <taxon>Eukaryota</taxon>
        <taxon>Metazoa</taxon>
        <taxon>Ecdysozoa</taxon>
        <taxon>Arthropoda</taxon>
        <taxon>Hexapoda</taxon>
        <taxon>Insecta</taxon>
        <taxon>Pterygota</taxon>
        <taxon>Neoptera</taxon>
        <taxon>Endopterygota</taxon>
        <taxon>Hymenoptera</taxon>
        <taxon>Apocrita</taxon>
        <taxon>Aculeata</taxon>
        <taxon>Formicoidea</taxon>
        <taxon>Formicidae</taxon>
        <taxon>Myrmicinae</taxon>
        <taxon>Cyphomyrmex</taxon>
    </lineage>
</organism>
<evidence type="ECO:0000313" key="2">
    <source>
        <dbReference type="EMBL" id="KYN06868.1"/>
    </source>
</evidence>
<name>A0A151INL4_9HYME</name>
<feature type="compositionally biased region" description="Basic and acidic residues" evidence="1">
    <location>
        <begin position="158"/>
        <end position="171"/>
    </location>
</feature>
<accession>A0A151INL4</accession>
<dbReference type="AlphaFoldDB" id="A0A151INL4"/>
<keyword evidence="3" id="KW-1185">Reference proteome</keyword>
<dbReference type="EMBL" id="KQ976949">
    <property type="protein sequence ID" value="KYN06868.1"/>
    <property type="molecule type" value="Genomic_DNA"/>
</dbReference>
<protein>
    <submittedName>
        <fullName evidence="2">Uncharacterized protein</fullName>
    </submittedName>
</protein>
<evidence type="ECO:0000256" key="1">
    <source>
        <dbReference type="SAM" id="MobiDB-lite"/>
    </source>
</evidence>
<feature type="region of interest" description="Disordered" evidence="1">
    <location>
        <begin position="135"/>
        <end position="171"/>
    </location>
</feature>
<dbReference type="InterPro" id="IPR036388">
    <property type="entry name" value="WH-like_DNA-bd_sf"/>
</dbReference>
<sequence length="171" mass="20506">MLVETYWKLTLSELVSNGFKKFEDTKLQAFMDEDPCQTQNQLAETLNVTHNQQPFPSVQKPCVYKKERWVSYELKERNHLRPRSTDDIDAKTQYLWEEGHTLYLVELVKETLEALCWEVLPHARQCQTTMTMMTLTSDDDNDDADTERRQRRRCRTMTRNDNDVDVRRRQR</sequence>
<reference evidence="2 3" key="1">
    <citation type="submission" date="2016-03" db="EMBL/GenBank/DDBJ databases">
        <title>Cyphomyrmex costatus WGS genome.</title>
        <authorList>
            <person name="Nygaard S."/>
            <person name="Hu H."/>
            <person name="Boomsma J."/>
            <person name="Zhang G."/>
        </authorList>
    </citation>
    <scope>NUCLEOTIDE SEQUENCE [LARGE SCALE GENOMIC DNA]</scope>
    <source>
        <strain evidence="2">MS0001</strain>
        <tissue evidence="2">Whole body</tissue>
    </source>
</reference>
<gene>
    <name evidence="2" type="ORF">ALC62_02171</name>
</gene>
<evidence type="ECO:0000313" key="3">
    <source>
        <dbReference type="Proteomes" id="UP000078542"/>
    </source>
</evidence>
<proteinExistence type="predicted"/>